<name>A0ACC3N0A2_9PEZI</name>
<accession>A0ACC3N0A2</accession>
<evidence type="ECO:0000313" key="2">
    <source>
        <dbReference type="Proteomes" id="UP001281147"/>
    </source>
</evidence>
<organism evidence="1 2">
    <name type="scientific">Vermiconidia calcicola</name>
    <dbReference type="NCBI Taxonomy" id="1690605"/>
    <lineage>
        <taxon>Eukaryota</taxon>
        <taxon>Fungi</taxon>
        <taxon>Dikarya</taxon>
        <taxon>Ascomycota</taxon>
        <taxon>Pezizomycotina</taxon>
        <taxon>Dothideomycetes</taxon>
        <taxon>Dothideomycetidae</taxon>
        <taxon>Mycosphaerellales</taxon>
        <taxon>Extremaceae</taxon>
        <taxon>Vermiconidia</taxon>
    </lineage>
</organism>
<comment type="caution">
    <text evidence="1">The sequence shown here is derived from an EMBL/GenBank/DDBJ whole genome shotgun (WGS) entry which is preliminary data.</text>
</comment>
<sequence length="362" mass="40605">MSTTTATQAIDGSISLSNRLRQPERMQSDALQIAHELKDRAQGLVDALEGPTDTNRDLAILEAQANVRSSARELERLTIQPSDFLFQLSVSQQLGCTFWNHEISHQNGYDIRDLNIYNWMMYMAKETAPTVAHFVKASERWPGSEDKTETAYSLSRGTDLSFFDHINASSERANEFGTFDWASLGTAVVVDVGGGGGDASVSLAEKFADLTFVVQDLPSAIETARDLARLLPKNVAERIQFQEHDFFEPQPVVKEHAVYLLRMILHDWPDHDCVKILQQLSASMQNGSRIIIMDMVLPRPGSTSLEYEAVLRQKDLVMRQNFNAKEREREEWEVLVAKVGMGIAHVATPQGSQHSVLEVFKI</sequence>
<gene>
    <name evidence="1" type="ORF">LTR37_012101</name>
</gene>
<evidence type="ECO:0000313" key="1">
    <source>
        <dbReference type="EMBL" id="KAK3707459.1"/>
    </source>
</evidence>
<reference evidence="1" key="1">
    <citation type="submission" date="2023-07" db="EMBL/GenBank/DDBJ databases">
        <title>Black Yeasts Isolated from many extreme environments.</title>
        <authorList>
            <person name="Coleine C."/>
            <person name="Stajich J.E."/>
            <person name="Selbmann L."/>
        </authorList>
    </citation>
    <scope>NUCLEOTIDE SEQUENCE</scope>
    <source>
        <strain evidence="1">CCFEE 5714</strain>
    </source>
</reference>
<proteinExistence type="predicted"/>
<dbReference type="Proteomes" id="UP001281147">
    <property type="component" value="Unassembled WGS sequence"/>
</dbReference>
<keyword evidence="2" id="KW-1185">Reference proteome</keyword>
<dbReference type="EMBL" id="JAUTXU010000110">
    <property type="protein sequence ID" value="KAK3707459.1"/>
    <property type="molecule type" value="Genomic_DNA"/>
</dbReference>
<protein>
    <submittedName>
        <fullName evidence="1">Uncharacterized protein</fullName>
    </submittedName>
</protein>